<organism evidence="3">
    <name type="scientific">uncultured organism</name>
    <dbReference type="NCBI Taxonomy" id="155900"/>
    <lineage>
        <taxon>unclassified sequences</taxon>
        <taxon>environmental samples</taxon>
    </lineage>
</organism>
<evidence type="ECO:0000256" key="1">
    <source>
        <dbReference type="SAM" id="MobiDB-lite"/>
    </source>
</evidence>
<sequence>MSYTSKQAAQESQRVEGGANKVVSPKFTDQRASTSVQLKQQQLMNAVQRAGVEEDPMQGKFATVQRAEEEELLQGKFETAQLAEEEELLQGKFATAQLASLEEEPMQGKFEAAQLMEEEEPLQGKFEPAQLVELEDAEPVQGKFAAYTTVQREAKPNNTGLPNQLKAGIESLSGMSMDSVKVHYNSDKPTQLNAHAYAQGTDIHVAPGQEQHLPHEAWHVVQQAQGRVKPTTQMKGTSVNDDVGLETEADVMGAKAQQQGSSLALQDGASKDASYGQSNAPAQMKENVFITPGGKKHYADGWGVRVGVTDDDKLKAKIPEDAAGLQTFNLGGWFAPEVEQPGDIPRVKYAKDVYILSEDGRNDGETKVTHCGPGGDRRYYYRDTGTRCFKPWRLRGLPLRA</sequence>
<feature type="region of interest" description="Disordered" evidence="1">
    <location>
        <begin position="252"/>
        <end position="279"/>
    </location>
</feature>
<evidence type="ECO:0000259" key="2">
    <source>
        <dbReference type="Pfam" id="PF13699"/>
    </source>
</evidence>
<dbReference type="Pfam" id="PF13699">
    <property type="entry name" value="eCIS_core"/>
    <property type="match status" value="1"/>
</dbReference>
<evidence type="ECO:0000313" key="3">
    <source>
        <dbReference type="EMBL" id="ACY24714.1"/>
    </source>
</evidence>
<feature type="compositionally biased region" description="Polar residues" evidence="1">
    <location>
        <begin position="1"/>
        <end position="12"/>
    </location>
</feature>
<accession>D8VMS9</accession>
<reference evidence="3" key="2">
    <citation type="journal article" date="2010" name="Appl. Environ. Microbiol.">
        <title>Diversity of glycosyl hydrolases from cellulose-depleting communities enriched from casts of two earthworm species.</title>
        <authorList>
            <person name="Beloqui A."/>
            <person name="Nechitaylo T.Y."/>
            <person name="Lopez-Cortes N."/>
            <person name="Ghazi A."/>
            <person name="Guazzaroni M.E."/>
            <person name="Polaina J."/>
            <person name="Strittmatter A.W."/>
            <person name="Reva O."/>
            <person name="Waliczek A."/>
            <person name="Yakimov M.M."/>
            <person name="Golyshina O.V."/>
            <person name="Ferrer M."/>
            <person name="Golyshin P.N."/>
        </authorList>
    </citation>
    <scope>NUCLEOTIDE SEQUENCE</scope>
</reference>
<dbReference type="EMBL" id="GQ996410">
    <property type="protein sequence ID" value="ACY24714.1"/>
    <property type="molecule type" value="Genomic_DNA"/>
</dbReference>
<reference evidence="3" key="1">
    <citation type="submission" date="2009-09" db="EMBL/GenBank/DDBJ databases">
        <authorList>
            <person name="Beloqi A."/>
            <person name="Nechitaylo T.Y."/>
            <person name="Lopez-Cortes N."/>
            <person name="Vietes M."/>
            <person name="Polaina J."/>
            <person name="Strittmatter A."/>
            <person name="Reva O."/>
            <person name="Waliczek A."/>
            <person name="Golyshina O.V."/>
            <person name="Ferrer M."/>
            <person name="Golyshin P.N."/>
        </authorList>
    </citation>
    <scope>NUCLEOTIDE SEQUENCE</scope>
</reference>
<feature type="domain" description="eCIS core" evidence="2">
    <location>
        <begin position="161"/>
        <end position="226"/>
    </location>
</feature>
<protein>
    <recommendedName>
        <fullName evidence="2">eCIS core domain-containing protein</fullName>
    </recommendedName>
</protein>
<proteinExistence type="predicted"/>
<dbReference type="AlphaFoldDB" id="D8VMS9"/>
<feature type="region of interest" description="Disordered" evidence="1">
    <location>
        <begin position="1"/>
        <end position="35"/>
    </location>
</feature>
<name>D8VMS9_9ZZZZ</name>
<dbReference type="InterPro" id="IPR025295">
    <property type="entry name" value="eCIS_core_dom"/>
</dbReference>